<keyword evidence="2 5" id="KW-0238">DNA-binding</keyword>
<accession>A0A0R3RSQ2</accession>
<organism evidence="9 10">
    <name type="scientific">Elaeophora elaphi</name>
    <dbReference type="NCBI Taxonomy" id="1147741"/>
    <lineage>
        <taxon>Eukaryota</taxon>
        <taxon>Metazoa</taxon>
        <taxon>Ecdysozoa</taxon>
        <taxon>Nematoda</taxon>
        <taxon>Chromadorea</taxon>
        <taxon>Rhabditida</taxon>
        <taxon>Spirurina</taxon>
        <taxon>Spiruromorpha</taxon>
        <taxon>Filarioidea</taxon>
        <taxon>Onchocercidae</taxon>
        <taxon>Elaeophora</taxon>
    </lineage>
</organism>
<dbReference type="PANTHER" id="PTHR24340:SF109">
    <property type="entry name" value="BARH LIKE HOMEOBOX 1"/>
    <property type="match status" value="1"/>
</dbReference>
<keyword evidence="3 5" id="KW-0371">Homeobox</keyword>
<dbReference type="STRING" id="1147741.A0A0R3RSQ2"/>
<feature type="domain" description="Homeobox" evidence="8">
    <location>
        <begin position="111"/>
        <end position="171"/>
    </location>
</feature>
<dbReference type="GO" id="GO:0000978">
    <property type="term" value="F:RNA polymerase II cis-regulatory region sequence-specific DNA binding"/>
    <property type="evidence" value="ECO:0007669"/>
    <property type="project" value="TreeGrafter"/>
</dbReference>
<dbReference type="SMART" id="SM00389">
    <property type="entry name" value="HOX"/>
    <property type="match status" value="1"/>
</dbReference>
<comment type="subcellular location">
    <subcellularLocation>
        <location evidence="1 5 6">Nucleus</location>
    </subcellularLocation>
</comment>
<dbReference type="PANTHER" id="PTHR24340">
    <property type="entry name" value="HOMEOBOX PROTEIN NKX"/>
    <property type="match status" value="1"/>
</dbReference>
<dbReference type="Pfam" id="PF00046">
    <property type="entry name" value="Homeodomain"/>
    <property type="match status" value="1"/>
</dbReference>
<evidence type="ECO:0000313" key="9">
    <source>
        <dbReference type="Proteomes" id="UP000050640"/>
    </source>
</evidence>
<dbReference type="WBParaSite" id="EEL_0000489101-mRNA-1">
    <property type="protein sequence ID" value="EEL_0000489101-mRNA-1"/>
    <property type="gene ID" value="EEL_0000489101"/>
</dbReference>
<evidence type="ECO:0000256" key="1">
    <source>
        <dbReference type="ARBA" id="ARBA00004123"/>
    </source>
</evidence>
<feature type="region of interest" description="Disordered" evidence="7">
    <location>
        <begin position="68"/>
        <end position="111"/>
    </location>
</feature>
<dbReference type="CDD" id="cd00086">
    <property type="entry name" value="homeodomain"/>
    <property type="match status" value="1"/>
</dbReference>
<name>A0A0R3RSQ2_9BILA</name>
<proteinExistence type="predicted"/>
<evidence type="ECO:0000256" key="2">
    <source>
        <dbReference type="ARBA" id="ARBA00023125"/>
    </source>
</evidence>
<evidence type="ECO:0000259" key="8">
    <source>
        <dbReference type="PROSITE" id="PS50071"/>
    </source>
</evidence>
<sequence>MNILDPRQLMMNPFAYSVVDPATIALLNTTSGTQSSNAGKIVATSSNLHNSNSSGNSSFRISDILESNEDKANTSGENELSSLGEDERSGSTESHRSGCSPHSHSSIGCGKKARKARTIFTDKQLQELEATFDKQKYLSVQDRMDLAQRMGLSDTQVKTWYQNRRTKWKRQAAVGMDLLNEASNVAAIQQLLRTNPYWANYMAANALNHPRLFPLQAAPLPLGLSTAAHNSLPSSTSFVPLAVPAAPPSPIAPSSSATNTVITGSPITTLPLAMFPFQVPTSSFTLNLVQSPPIPVTIERTKLEPSKSTTPLSNVEVKSPEPK</sequence>
<dbReference type="GO" id="GO:0000981">
    <property type="term" value="F:DNA-binding transcription factor activity, RNA polymerase II-specific"/>
    <property type="evidence" value="ECO:0007669"/>
    <property type="project" value="InterPro"/>
</dbReference>
<dbReference type="PRINTS" id="PR00031">
    <property type="entry name" value="HTHREPRESSR"/>
</dbReference>
<dbReference type="Gene3D" id="1.10.10.60">
    <property type="entry name" value="Homeodomain-like"/>
    <property type="match status" value="1"/>
</dbReference>
<protein>
    <submittedName>
        <fullName evidence="10">Homeobox domain-containing protein</fullName>
    </submittedName>
</protein>
<feature type="compositionally biased region" description="Basic and acidic residues" evidence="7">
    <location>
        <begin position="85"/>
        <end position="96"/>
    </location>
</feature>
<feature type="region of interest" description="Disordered" evidence="7">
    <location>
        <begin position="300"/>
        <end position="323"/>
    </location>
</feature>
<keyword evidence="9" id="KW-1185">Reference proteome</keyword>
<dbReference type="InterPro" id="IPR000047">
    <property type="entry name" value="HTH_motif"/>
</dbReference>
<dbReference type="PROSITE" id="PS50071">
    <property type="entry name" value="HOMEOBOX_2"/>
    <property type="match status" value="1"/>
</dbReference>
<dbReference type="SUPFAM" id="SSF46689">
    <property type="entry name" value="Homeodomain-like"/>
    <property type="match status" value="1"/>
</dbReference>
<feature type="DNA-binding region" description="Homeobox" evidence="5">
    <location>
        <begin position="113"/>
        <end position="172"/>
    </location>
</feature>
<evidence type="ECO:0000256" key="6">
    <source>
        <dbReference type="RuleBase" id="RU000682"/>
    </source>
</evidence>
<dbReference type="InterPro" id="IPR050394">
    <property type="entry name" value="Homeobox_NK-like"/>
</dbReference>
<evidence type="ECO:0000256" key="3">
    <source>
        <dbReference type="ARBA" id="ARBA00023155"/>
    </source>
</evidence>
<dbReference type="InterPro" id="IPR017970">
    <property type="entry name" value="Homeobox_CS"/>
</dbReference>
<evidence type="ECO:0000256" key="7">
    <source>
        <dbReference type="SAM" id="MobiDB-lite"/>
    </source>
</evidence>
<dbReference type="PROSITE" id="PS00027">
    <property type="entry name" value="HOMEOBOX_1"/>
    <property type="match status" value="1"/>
</dbReference>
<dbReference type="InterPro" id="IPR001356">
    <property type="entry name" value="HD"/>
</dbReference>
<dbReference type="GO" id="GO:0005634">
    <property type="term" value="C:nucleus"/>
    <property type="evidence" value="ECO:0007669"/>
    <property type="project" value="UniProtKB-SubCell"/>
</dbReference>
<dbReference type="InterPro" id="IPR020479">
    <property type="entry name" value="HD_metazoa"/>
</dbReference>
<evidence type="ECO:0000313" key="10">
    <source>
        <dbReference type="WBParaSite" id="EEL_0000489101-mRNA-1"/>
    </source>
</evidence>
<evidence type="ECO:0000256" key="4">
    <source>
        <dbReference type="ARBA" id="ARBA00023242"/>
    </source>
</evidence>
<dbReference type="InterPro" id="IPR009057">
    <property type="entry name" value="Homeodomain-like_sf"/>
</dbReference>
<dbReference type="Proteomes" id="UP000050640">
    <property type="component" value="Unplaced"/>
</dbReference>
<dbReference type="PRINTS" id="PR00024">
    <property type="entry name" value="HOMEOBOX"/>
</dbReference>
<keyword evidence="4 5" id="KW-0539">Nucleus</keyword>
<dbReference type="GO" id="GO:0030154">
    <property type="term" value="P:cell differentiation"/>
    <property type="evidence" value="ECO:0007669"/>
    <property type="project" value="TreeGrafter"/>
</dbReference>
<reference evidence="10" key="1">
    <citation type="submission" date="2017-02" db="UniProtKB">
        <authorList>
            <consortium name="WormBaseParasite"/>
        </authorList>
    </citation>
    <scope>IDENTIFICATION</scope>
</reference>
<evidence type="ECO:0000256" key="5">
    <source>
        <dbReference type="PROSITE-ProRule" id="PRU00108"/>
    </source>
</evidence>
<dbReference type="AlphaFoldDB" id="A0A0R3RSQ2"/>